<dbReference type="InterPro" id="IPR045851">
    <property type="entry name" value="AMP-bd_C_sf"/>
</dbReference>
<dbReference type="Pfam" id="PF08345">
    <property type="entry name" value="YscJ_FliF_C"/>
    <property type="match status" value="1"/>
</dbReference>
<evidence type="ECO:0000256" key="1">
    <source>
        <dbReference type="ARBA" id="ARBA00004117"/>
    </source>
</evidence>
<dbReference type="GO" id="GO:0009431">
    <property type="term" value="C:bacterial-type flagellum basal body, MS ring"/>
    <property type="evidence" value="ECO:0007669"/>
    <property type="project" value="InterPro"/>
</dbReference>
<accession>A0A024QC58</accession>
<dbReference type="InterPro" id="IPR006182">
    <property type="entry name" value="FliF_N_dom"/>
</dbReference>
<gene>
    <name evidence="14" type="primary">fliF</name>
    <name evidence="14" type="ORF">BN990_02436</name>
</gene>
<dbReference type="InterPro" id="IPR000067">
    <property type="entry name" value="FlgMring_FliF"/>
</dbReference>
<dbReference type="GO" id="GO:0071973">
    <property type="term" value="P:bacterial-type flagellum-dependent cell motility"/>
    <property type="evidence" value="ECO:0007669"/>
    <property type="project" value="InterPro"/>
</dbReference>
<dbReference type="eggNOG" id="COG1766">
    <property type="taxonomic scope" value="Bacteria"/>
</dbReference>
<keyword evidence="14" id="KW-0282">Flagellum</keyword>
<feature type="region of interest" description="Disordered" evidence="10">
    <location>
        <begin position="480"/>
        <end position="500"/>
    </location>
</feature>
<keyword evidence="14" id="KW-0966">Cell projection</keyword>
<name>A0A024QC58_9BACI</name>
<keyword evidence="5 11" id="KW-0812">Transmembrane</keyword>
<comment type="caution">
    <text evidence="14">The sequence shown here is derived from an EMBL/GenBank/DDBJ whole genome shotgun (WGS) entry which is preliminary data.</text>
</comment>
<feature type="transmembrane region" description="Helical" evidence="11">
    <location>
        <begin position="448"/>
        <end position="469"/>
    </location>
</feature>
<dbReference type="PRINTS" id="PR01009">
    <property type="entry name" value="FLGMRINGFLIF"/>
</dbReference>
<evidence type="ECO:0000256" key="10">
    <source>
        <dbReference type="SAM" id="MobiDB-lite"/>
    </source>
</evidence>
<feature type="domain" description="Flagellar M-ring C-terminal" evidence="13">
    <location>
        <begin position="256"/>
        <end position="396"/>
    </location>
</feature>
<dbReference type="NCBIfam" id="TIGR00206">
    <property type="entry name" value="fliF"/>
    <property type="match status" value="1"/>
</dbReference>
<dbReference type="GO" id="GO:0005886">
    <property type="term" value="C:plasma membrane"/>
    <property type="evidence" value="ECO:0007669"/>
    <property type="project" value="UniProtKB-SubCell"/>
</dbReference>
<dbReference type="GO" id="GO:0003774">
    <property type="term" value="F:cytoskeletal motor activity"/>
    <property type="evidence" value="ECO:0007669"/>
    <property type="project" value="InterPro"/>
</dbReference>
<keyword evidence="6 11" id="KW-1133">Transmembrane helix</keyword>
<reference evidence="15" key="2">
    <citation type="submission" date="2014-05" db="EMBL/GenBank/DDBJ databases">
        <title>Draft genome sequence of Virgibacillus massiliensis Vm-5.</title>
        <authorList>
            <person name="Khelaifia S."/>
            <person name="Croce O."/>
            <person name="Lagier J.C."/>
            <person name="Raoult D."/>
        </authorList>
    </citation>
    <scope>NUCLEOTIDE SEQUENCE [LARGE SCALE GENOMIC DNA]</scope>
    <source>
        <strain evidence="15">Vm-5</strain>
    </source>
</reference>
<keyword evidence="8 9" id="KW-0975">Bacterial flagellum</keyword>
<dbReference type="STRING" id="1462526.BN990_02436"/>
<evidence type="ECO:0000313" key="15">
    <source>
        <dbReference type="Proteomes" id="UP000028875"/>
    </source>
</evidence>
<proteinExistence type="inferred from homology"/>
<comment type="subcellular location">
    <subcellularLocation>
        <location evidence="1 9">Bacterial flagellum basal body</location>
    </subcellularLocation>
    <subcellularLocation>
        <location evidence="2">Cell membrane</location>
        <topology evidence="2">Multi-pass membrane protein</topology>
    </subcellularLocation>
</comment>
<keyword evidence="15" id="KW-1185">Reference proteome</keyword>
<evidence type="ECO:0000256" key="2">
    <source>
        <dbReference type="ARBA" id="ARBA00004651"/>
    </source>
</evidence>
<organism evidence="14 15">
    <name type="scientific">Virgibacillus massiliensis</name>
    <dbReference type="NCBI Taxonomy" id="1462526"/>
    <lineage>
        <taxon>Bacteria</taxon>
        <taxon>Bacillati</taxon>
        <taxon>Bacillota</taxon>
        <taxon>Bacilli</taxon>
        <taxon>Bacillales</taxon>
        <taxon>Bacillaceae</taxon>
        <taxon>Virgibacillus</taxon>
    </lineage>
</organism>
<evidence type="ECO:0000259" key="12">
    <source>
        <dbReference type="Pfam" id="PF01514"/>
    </source>
</evidence>
<keyword evidence="7 11" id="KW-0472">Membrane</keyword>
<dbReference type="Proteomes" id="UP000028875">
    <property type="component" value="Unassembled WGS sequence"/>
</dbReference>
<sequence>MNEKIKKFKNTTTAFWTDRTKSQKRIFIGTMIIIVLLITAILLFAFHSKFVPLYNNLSVQEAGQIKAELDTRGVPYELQENGTTILVPDEQVDSLLVDLAGQGIPNSGNIDYSFFSENASWGVTENEFNVMKLDAMQTELANLMKGIDGINDAQVMINMPEEAVFVNDTQQNASASIVLNTKPGYQFQEGQINGLYHMVSKAVPNLPIENIAITNQYFESFEPGNTTGNVQDTYTYQQQVKQDIEQDIQKRLQQMLGAMVGLENVIVSVTSDIDFTQENRTEEIVDPVDLENMEGLPVSIETIQETYTGDGAAAAGNVGTSDQDTAGYQGTDEEDNGEYEMVKETINNEFNRIRKNIVESPYKVRDLGIQVAVNAVKNENGSEVEYLTQQEEATVEEGMNSIMNSIITTSIDREYVENIEPEEKVSIVFQEFTGKQTASSATTPVIPAWVYIVGGIVLLAIIILVIKLLRNRKAEEVEEEIDSEEPINVPNIPEKEESESMVRKRQLEKVAKEKPEDFAKLLRSWIGED</sequence>
<keyword evidence="14" id="KW-0969">Cilium</keyword>
<dbReference type="RefSeq" id="WP_038244321.1">
    <property type="nucleotide sequence ID" value="NZ_BNER01000004.1"/>
</dbReference>
<feature type="transmembrane region" description="Helical" evidence="11">
    <location>
        <begin position="26"/>
        <end position="46"/>
    </location>
</feature>
<dbReference type="EMBL" id="CCDP010000001">
    <property type="protein sequence ID" value="CDQ40118.1"/>
    <property type="molecule type" value="Genomic_DNA"/>
</dbReference>
<dbReference type="PANTHER" id="PTHR30046">
    <property type="entry name" value="FLAGELLAR M-RING PROTEIN"/>
    <property type="match status" value="1"/>
</dbReference>
<protein>
    <recommendedName>
        <fullName evidence="9">Flagellar M-ring protein</fullName>
    </recommendedName>
</protein>
<evidence type="ECO:0000256" key="7">
    <source>
        <dbReference type="ARBA" id="ARBA00023136"/>
    </source>
</evidence>
<dbReference type="PANTHER" id="PTHR30046:SF0">
    <property type="entry name" value="FLAGELLAR M-RING PROTEIN"/>
    <property type="match status" value="1"/>
</dbReference>
<evidence type="ECO:0000256" key="6">
    <source>
        <dbReference type="ARBA" id="ARBA00022989"/>
    </source>
</evidence>
<keyword evidence="4" id="KW-1003">Cell membrane</keyword>
<evidence type="ECO:0000256" key="11">
    <source>
        <dbReference type="SAM" id="Phobius"/>
    </source>
</evidence>
<evidence type="ECO:0000256" key="4">
    <source>
        <dbReference type="ARBA" id="ARBA00022475"/>
    </source>
</evidence>
<evidence type="ECO:0000256" key="8">
    <source>
        <dbReference type="ARBA" id="ARBA00023143"/>
    </source>
</evidence>
<evidence type="ECO:0000259" key="13">
    <source>
        <dbReference type="Pfam" id="PF08345"/>
    </source>
</evidence>
<evidence type="ECO:0000256" key="5">
    <source>
        <dbReference type="ARBA" id="ARBA00022692"/>
    </source>
</evidence>
<evidence type="ECO:0000313" key="14">
    <source>
        <dbReference type="EMBL" id="CDQ40118.1"/>
    </source>
</evidence>
<reference evidence="14 15" key="1">
    <citation type="submission" date="2014-03" db="EMBL/GenBank/DDBJ databases">
        <authorList>
            <person name="Urmite Genomes U."/>
        </authorList>
    </citation>
    <scope>NUCLEOTIDE SEQUENCE [LARGE SCALE GENOMIC DNA]</scope>
    <source>
        <strain evidence="14 15">Vm-5</strain>
    </source>
</reference>
<comment type="similarity">
    <text evidence="3 9">Belongs to the FliF family.</text>
</comment>
<comment type="function">
    <text evidence="9">The M ring may be actively involved in energy transduction.</text>
</comment>
<dbReference type="Gene3D" id="3.30.300.30">
    <property type="match status" value="1"/>
</dbReference>
<dbReference type="InterPro" id="IPR043427">
    <property type="entry name" value="YscJ/FliF"/>
</dbReference>
<evidence type="ECO:0000256" key="3">
    <source>
        <dbReference type="ARBA" id="ARBA00007971"/>
    </source>
</evidence>
<dbReference type="PIRSF" id="PIRSF004862">
    <property type="entry name" value="FliF"/>
    <property type="match status" value="1"/>
</dbReference>
<dbReference type="AlphaFoldDB" id="A0A024QC58"/>
<evidence type="ECO:0000256" key="9">
    <source>
        <dbReference type="PIRNR" id="PIRNR004862"/>
    </source>
</evidence>
<dbReference type="InterPro" id="IPR013556">
    <property type="entry name" value="Flag_M-ring_C"/>
</dbReference>
<dbReference type="Pfam" id="PF01514">
    <property type="entry name" value="YscJ_FliF"/>
    <property type="match status" value="1"/>
</dbReference>
<dbReference type="OrthoDB" id="9807026at2"/>
<feature type="domain" description="Flagellar M-ring N-terminal" evidence="12">
    <location>
        <begin position="49"/>
        <end position="219"/>
    </location>
</feature>